<dbReference type="Pfam" id="PF00440">
    <property type="entry name" value="TetR_N"/>
    <property type="match status" value="1"/>
</dbReference>
<evidence type="ECO:0000259" key="5">
    <source>
        <dbReference type="PROSITE" id="PS50977"/>
    </source>
</evidence>
<dbReference type="Gene3D" id="1.10.10.60">
    <property type="entry name" value="Homeodomain-like"/>
    <property type="match status" value="1"/>
</dbReference>
<dbReference type="SUPFAM" id="SSF48498">
    <property type="entry name" value="Tetracyclin repressor-like, C-terminal domain"/>
    <property type="match status" value="1"/>
</dbReference>
<dbReference type="PROSITE" id="PS50977">
    <property type="entry name" value="HTH_TETR_2"/>
    <property type="match status" value="1"/>
</dbReference>
<name>A0A6I2M556_9BACI</name>
<proteinExistence type="predicted"/>
<dbReference type="Pfam" id="PF17932">
    <property type="entry name" value="TetR_C_24"/>
    <property type="match status" value="1"/>
</dbReference>
<dbReference type="GO" id="GO:0000976">
    <property type="term" value="F:transcription cis-regulatory region binding"/>
    <property type="evidence" value="ECO:0007669"/>
    <property type="project" value="TreeGrafter"/>
</dbReference>
<dbReference type="InterPro" id="IPR001647">
    <property type="entry name" value="HTH_TetR"/>
</dbReference>
<dbReference type="PRINTS" id="PR00455">
    <property type="entry name" value="HTHTETR"/>
</dbReference>
<evidence type="ECO:0000313" key="6">
    <source>
        <dbReference type="EMBL" id="MRX53069.1"/>
    </source>
</evidence>
<evidence type="ECO:0000256" key="2">
    <source>
        <dbReference type="ARBA" id="ARBA00023125"/>
    </source>
</evidence>
<feature type="domain" description="HTH tetR-type" evidence="5">
    <location>
        <begin position="9"/>
        <end position="69"/>
    </location>
</feature>
<accession>A0A6I2M556</accession>
<dbReference type="PANTHER" id="PTHR30055">
    <property type="entry name" value="HTH-TYPE TRANSCRIPTIONAL REGULATOR RUTR"/>
    <property type="match status" value="1"/>
</dbReference>
<dbReference type="PANTHER" id="PTHR30055:SF240">
    <property type="entry name" value="HTH-TYPE TRANSCRIPTIONAL REGULATOR ACRR"/>
    <property type="match status" value="1"/>
</dbReference>
<dbReference type="InterPro" id="IPR041490">
    <property type="entry name" value="KstR2_TetR_C"/>
</dbReference>
<dbReference type="AlphaFoldDB" id="A0A6I2M556"/>
<gene>
    <name evidence="6" type="ORF">GJU41_03730</name>
</gene>
<dbReference type="GO" id="GO:0003700">
    <property type="term" value="F:DNA-binding transcription factor activity"/>
    <property type="evidence" value="ECO:0007669"/>
    <property type="project" value="TreeGrafter"/>
</dbReference>
<keyword evidence="2 4" id="KW-0238">DNA-binding</keyword>
<evidence type="ECO:0000256" key="3">
    <source>
        <dbReference type="ARBA" id="ARBA00023163"/>
    </source>
</evidence>
<protein>
    <submittedName>
        <fullName evidence="6">TetR family transcriptional regulator</fullName>
    </submittedName>
</protein>
<evidence type="ECO:0000256" key="1">
    <source>
        <dbReference type="ARBA" id="ARBA00023015"/>
    </source>
</evidence>
<dbReference type="Proteomes" id="UP000441585">
    <property type="component" value="Unassembled WGS sequence"/>
</dbReference>
<sequence length="195" mass="22962">MKLSEKKILRKKEQILFSAIEIINRRGYSGATMEEIAAELLMTKGSLYYYFKNKSDLMYQCHNFVLSQAIEDLEEILNHVNGTAIDTLRKMIETHMEFAIEEKEVFNLIIEPKRFFNEEQLVLVLKLRKKYETLFDQIIQRGIASGDFRADEPSIARMIILGAMNWVQQWYKPNGRLLKEEVVAIYTNYILKILK</sequence>
<dbReference type="InterPro" id="IPR036271">
    <property type="entry name" value="Tet_transcr_reg_TetR-rel_C_sf"/>
</dbReference>
<dbReference type="Gene3D" id="1.10.357.10">
    <property type="entry name" value="Tetracycline Repressor, domain 2"/>
    <property type="match status" value="1"/>
</dbReference>
<feature type="DNA-binding region" description="H-T-H motif" evidence="4">
    <location>
        <begin position="32"/>
        <end position="51"/>
    </location>
</feature>
<keyword evidence="7" id="KW-1185">Reference proteome</keyword>
<organism evidence="6 7">
    <name type="scientific">Metabacillus idriensis</name>
    <dbReference type="NCBI Taxonomy" id="324768"/>
    <lineage>
        <taxon>Bacteria</taxon>
        <taxon>Bacillati</taxon>
        <taxon>Bacillota</taxon>
        <taxon>Bacilli</taxon>
        <taxon>Bacillales</taxon>
        <taxon>Bacillaceae</taxon>
        <taxon>Metabacillus</taxon>
    </lineage>
</organism>
<dbReference type="InterPro" id="IPR009057">
    <property type="entry name" value="Homeodomain-like_sf"/>
</dbReference>
<evidence type="ECO:0000256" key="4">
    <source>
        <dbReference type="PROSITE-ProRule" id="PRU00335"/>
    </source>
</evidence>
<keyword evidence="3" id="KW-0804">Transcription</keyword>
<keyword evidence="1" id="KW-0805">Transcription regulation</keyword>
<reference evidence="6 7" key="1">
    <citation type="submission" date="2019-11" db="EMBL/GenBank/DDBJ databases">
        <title>Bacillus idriensis genome.</title>
        <authorList>
            <person name="Konopka E.N."/>
            <person name="Newman J.D."/>
        </authorList>
    </citation>
    <scope>NUCLEOTIDE SEQUENCE [LARGE SCALE GENOMIC DNA]</scope>
    <source>
        <strain evidence="6 7">DSM 19097</strain>
    </source>
</reference>
<dbReference type="RefSeq" id="WP_070876824.1">
    <property type="nucleotide sequence ID" value="NZ_CAJGAA010000001.1"/>
</dbReference>
<comment type="caution">
    <text evidence="6">The sequence shown here is derived from an EMBL/GenBank/DDBJ whole genome shotgun (WGS) entry which is preliminary data.</text>
</comment>
<dbReference type="InterPro" id="IPR050109">
    <property type="entry name" value="HTH-type_TetR-like_transc_reg"/>
</dbReference>
<dbReference type="EMBL" id="WKKF01000001">
    <property type="protein sequence ID" value="MRX53069.1"/>
    <property type="molecule type" value="Genomic_DNA"/>
</dbReference>
<dbReference type="SUPFAM" id="SSF46689">
    <property type="entry name" value="Homeodomain-like"/>
    <property type="match status" value="1"/>
</dbReference>
<evidence type="ECO:0000313" key="7">
    <source>
        <dbReference type="Proteomes" id="UP000441585"/>
    </source>
</evidence>